<dbReference type="PROSITE" id="PS00805">
    <property type="entry name" value="CALRETICULIN_REPEAT"/>
    <property type="match status" value="2"/>
</dbReference>
<evidence type="ECO:0000256" key="12">
    <source>
        <dbReference type="ARBA" id="ARBA00022837"/>
    </source>
</evidence>
<evidence type="ECO:0000256" key="25">
    <source>
        <dbReference type="RuleBase" id="RU362126"/>
    </source>
</evidence>
<evidence type="ECO:0000256" key="14">
    <source>
        <dbReference type="ARBA" id="ARBA00022989"/>
    </source>
</evidence>
<evidence type="ECO:0000256" key="4">
    <source>
        <dbReference type="ARBA" id="ARBA00010983"/>
    </source>
</evidence>
<dbReference type="GO" id="GO:0030246">
    <property type="term" value="F:carbohydrate binding"/>
    <property type="evidence" value="ECO:0007669"/>
    <property type="project" value="UniProtKB-KW"/>
</dbReference>
<feature type="region of interest" description="Disordered" evidence="26">
    <location>
        <begin position="262"/>
        <end position="346"/>
    </location>
</feature>
<dbReference type="Pfam" id="PF00262">
    <property type="entry name" value="Calreticulin"/>
    <property type="match status" value="1"/>
</dbReference>
<feature type="compositionally biased region" description="Basic and acidic residues" evidence="26">
    <location>
        <begin position="442"/>
        <end position="466"/>
    </location>
</feature>
<evidence type="ECO:0000256" key="2">
    <source>
        <dbReference type="ARBA" id="ARBA00004573"/>
    </source>
</evidence>
<keyword evidence="13" id="KW-0832">Ubl conjugation</keyword>
<evidence type="ECO:0000256" key="18">
    <source>
        <dbReference type="ARBA" id="ARBA00023139"/>
    </source>
</evidence>
<reference evidence="27" key="1">
    <citation type="submission" date="2020-03" db="EMBL/GenBank/DDBJ databases">
        <title>Studies in the Genomics of Life Span.</title>
        <authorList>
            <person name="Glass D."/>
        </authorList>
    </citation>
    <scope>NUCLEOTIDE SEQUENCE</scope>
    <source>
        <strain evidence="27">LTLLF</strain>
        <tissue evidence="27">Muscle</tissue>
    </source>
</reference>
<evidence type="ECO:0000256" key="17">
    <source>
        <dbReference type="ARBA" id="ARBA00023136"/>
    </source>
</evidence>
<sequence length="616" mass="68566">MEGKWLLCLLLVLGIGAIEAHDGHDDDMIDIEDDLDDVIEEVEDSKSKSDTTTPSSPKVAYKAPVPTGEVYFADSFDRGSLSGWILSKAKKDDTDDEIAKYDGKWEVDEMKDTKLPGDKGLILMSRAKHHAISAKLNKPFLFDTKPLIVQYEVNFQNGIECGGAYVKLLSKTSELNLDQFHDKTPYTIMFGPDKCGEDYKLHFIFRHKNPKTGVYEEKHAKRPDADLKTYFTDKKTHLYTLILNPDNSFEILVDQSVVNSGNLLNDMTPAVNPSREIEDPEDRKPADWDERAKIPDPDAVKPDDWDEDAPAKIPDEEAIKPEGWLDDESDYIPDPDAEKPEDWDEDMDGEWEAPQIANPKCESAPGCGVWKRPMIDNPNYKGKWKPPMIDNPNYQPGVVGQMLEAAEERPWLWVVYILTVALPVFLVILFCCSGKKQSSAMEYKKTDAPQPDVKEEEGKEEEKNKGDEEEEEEKLEEKQKSDAEEDGGSGSQDEEDRKPTAEGLPSGGGVEKTWLLLDRLLSVTSLLSSTEPASGLPFPSRLSVQFKYPSLRNALDPTPSGSGFRLVGQSCCPSAVTQDSPAQAPPSSENPENNFKMAAAAARKTMGQGCRGQAKA</sequence>
<keyword evidence="20 25" id="KW-0143">Chaperone</keyword>
<comment type="caution">
    <text evidence="27">The sequence shown here is derived from an EMBL/GenBank/DDBJ whole genome shotgun (WGS) entry which is preliminary data.</text>
</comment>
<dbReference type="PROSITE" id="PS00803">
    <property type="entry name" value="CALRETICULIN_1"/>
    <property type="match status" value="1"/>
</dbReference>
<comment type="subcellular location">
    <subcellularLocation>
        <location evidence="1">Endoplasmic reticulum membrane</location>
        <topology evidence="1">Single-pass type I membrane protein</topology>
    </subcellularLocation>
    <subcellularLocation>
        <location evidence="2">Melanosome membrane</location>
        <topology evidence="2">Single-pass type I membrane protein</topology>
    </subcellularLocation>
    <subcellularLocation>
        <location evidence="3">Mitochondrion membrane</location>
        <topology evidence="3">Single-pass type I membrane protein</topology>
    </subcellularLocation>
</comment>
<evidence type="ECO:0000256" key="19">
    <source>
        <dbReference type="ARBA" id="ARBA00023157"/>
    </source>
</evidence>
<dbReference type="InterPro" id="IPR009033">
    <property type="entry name" value="Calreticulin/calnexin_P_dom_sf"/>
</dbReference>
<dbReference type="GO" id="GO:0036503">
    <property type="term" value="P:ERAD pathway"/>
    <property type="evidence" value="ECO:0007669"/>
    <property type="project" value="TreeGrafter"/>
</dbReference>
<evidence type="ECO:0000256" key="16">
    <source>
        <dbReference type="ARBA" id="ARBA00023128"/>
    </source>
</evidence>
<dbReference type="GO" id="GO:0005509">
    <property type="term" value="F:calcium ion binding"/>
    <property type="evidence" value="ECO:0007669"/>
    <property type="project" value="InterPro"/>
</dbReference>
<evidence type="ECO:0000256" key="20">
    <source>
        <dbReference type="ARBA" id="ARBA00023186"/>
    </source>
</evidence>
<dbReference type="EMBL" id="JAATJU010022761">
    <property type="protein sequence ID" value="KAH0509732.1"/>
    <property type="molecule type" value="Genomic_DNA"/>
</dbReference>
<evidence type="ECO:0000256" key="15">
    <source>
        <dbReference type="ARBA" id="ARBA00022990"/>
    </source>
</evidence>
<comment type="similarity">
    <text evidence="4 25">Belongs to the calreticulin family.</text>
</comment>
<evidence type="ECO:0000256" key="21">
    <source>
        <dbReference type="ARBA" id="ARBA00023288"/>
    </source>
</evidence>
<keyword evidence="5" id="KW-0597">Phosphoprotein</keyword>
<dbReference type="PANTHER" id="PTHR11073:SF11">
    <property type="entry name" value="CALNEXIN"/>
    <property type="match status" value="1"/>
</dbReference>
<dbReference type="SUPFAM" id="SSF63887">
    <property type="entry name" value="P-domain of calnexin/calreticulin"/>
    <property type="match status" value="1"/>
</dbReference>
<dbReference type="PRINTS" id="PR00626">
    <property type="entry name" value="CALRETICULIN"/>
</dbReference>
<dbReference type="Gene3D" id="2.60.120.200">
    <property type="match status" value="1"/>
</dbReference>
<evidence type="ECO:0000256" key="24">
    <source>
        <dbReference type="PIRSR" id="PIRSR601580-3"/>
    </source>
</evidence>
<keyword evidence="7" id="KW-0479">Metal-binding</keyword>
<evidence type="ECO:0000256" key="11">
    <source>
        <dbReference type="ARBA" id="ARBA00022824"/>
    </source>
</evidence>
<feature type="disulfide bond" evidence="24">
    <location>
        <begin position="161"/>
        <end position="195"/>
    </location>
</feature>
<keyword evidence="11 25" id="KW-0256">Endoplasmic reticulum</keyword>
<feature type="transmembrane region" description="Helical" evidence="25">
    <location>
        <begin position="411"/>
        <end position="432"/>
    </location>
</feature>
<dbReference type="Proteomes" id="UP000710432">
    <property type="component" value="Unassembled WGS sequence"/>
</dbReference>
<keyword evidence="16" id="KW-0496">Mitochondrion</keyword>
<keyword evidence="15" id="KW-0007">Acetylation</keyword>
<feature type="compositionally biased region" description="Acidic residues" evidence="26">
    <location>
        <begin position="324"/>
        <end position="346"/>
    </location>
</feature>
<gene>
    <name evidence="27" type="ORF">LTLLF_158460</name>
</gene>
<keyword evidence="12" id="KW-0106">Calcium</keyword>
<dbReference type="GO" id="GO:0033162">
    <property type="term" value="C:melanosome membrane"/>
    <property type="evidence" value="ECO:0007669"/>
    <property type="project" value="UniProtKB-SubCell"/>
</dbReference>
<protein>
    <recommendedName>
        <fullName evidence="23">Calnexin</fullName>
    </recommendedName>
</protein>
<evidence type="ECO:0000256" key="26">
    <source>
        <dbReference type="SAM" id="MobiDB-lite"/>
    </source>
</evidence>
<comment type="function">
    <text evidence="22">Calcium-binding protein that interacts with newly synthesized monoglucosylated glycoproteins in the endoplasmic reticulum. It may act in assisting protein assembly and/or in the retention within the ER of unassembled protein subunits. It seems to play a major role in the quality control apparatus of the ER by the retention of incorrectly folded proteins. Associated with partial T-cell antigen receptor complexes that escape the ER of immature thymocytes, it may function as a signaling complex regulating thymocyte maturation. Additionally it may play a role in receptor-mediated endocytosis at the synapse.</text>
</comment>
<keyword evidence="9" id="KW-0430">Lectin</keyword>
<dbReference type="FunFam" id="2.10.250.10:FF:000001">
    <property type="entry name" value="Calnexin homolog"/>
    <property type="match status" value="1"/>
</dbReference>
<evidence type="ECO:0000256" key="3">
    <source>
        <dbReference type="ARBA" id="ARBA00004583"/>
    </source>
</evidence>
<accession>A0A8J6GG90</accession>
<evidence type="ECO:0000256" key="10">
    <source>
        <dbReference type="ARBA" id="ARBA00022737"/>
    </source>
</evidence>
<dbReference type="PROSITE" id="PS00804">
    <property type="entry name" value="CALRETICULIN_2"/>
    <property type="match status" value="1"/>
</dbReference>
<dbReference type="GO" id="GO:0006457">
    <property type="term" value="P:protein folding"/>
    <property type="evidence" value="ECO:0007669"/>
    <property type="project" value="InterPro"/>
</dbReference>
<dbReference type="GO" id="GO:0051082">
    <property type="term" value="F:unfolded protein binding"/>
    <property type="evidence" value="ECO:0007669"/>
    <property type="project" value="InterPro"/>
</dbReference>
<keyword evidence="19 24" id="KW-1015">Disulfide bond</keyword>
<keyword evidence="8 25" id="KW-0732">Signal</keyword>
<dbReference type="PANTHER" id="PTHR11073">
    <property type="entry name" value="CALRETICULIN AND CALNEXIN"/>
    <property type="match status" value="1"/>
</dbReference>
<proteinExistence type="inferred from homology"/>
<dbReference type="SUPFAM" id="SSF49899">
    <property type="entry name" value="Concanavalin A-like lectins/glucanases"/>
    <property type="match status" value="1"/>
</dbReference>
<dbReference type="AlphaFoldDB" id="A0A8J6GG90"/>
<dbReference type="InterPro" id="IPR013320">
    <property type="entry name" value="ConA-like_dom_sf"/>
</dbReference>
<evidence type="ECO:0000256" key="8">
    <source>
        <dbReference type="ARBA" id="ARBA00022729"/>
    </source>
</evidence>
<evidence type="ECO:0000256" key="23">
    <source>
        <dbReference type="ARBA" id="ARBA00040224"/>
    </source>
</evidence>
<evidence type="ECO:0000313" key="27">
    <source>
        <dbReference type="EMBL" id="KAH0509732.1"/>
    </source>
</evidence>
<evidence type="ECO:0000256" key="22">
    <source>
        <dbReference type="ARBA" id="ARBA00037453"/>
    </source>
</evidence>
<keyword evidence="14 25" id="KW-1133">Transmembrane helix</keyword>
<evidence type="ECO:0000256" key="5">
    <source>
        <dbReference type="ARBA" id="ARBA00022553"/>
    </source>
</evidence>
<feature type="signal peptide" evidence="25">
    <location>
        <begin position="1"/>
        <end position="20"/>
    </location>
</feature>
<dbReference type="FunFam" id="2.60.120.200:FF:000430">
    <property type="entry name" value="Si:ch211-274f20.2"/>
    <property type="match status" value="1"/>
</dbReference>
<name>A0A8J6GG90_MICOH</name>
<evidence type="ECO:0000256" key="1">
    <source>
        <dbReference type="ARBA" id="ARBA00004115"/>
    </source>
</evidence>
<evidence type="ECO:0000256" key="13">
    <source>
        <dbReference type="ARBA" id="ARBA00022843"/>
    </source>
</evidence>
<evidence type="ECO:0000256" key="6">
    <source>
        <dbReference type="ARBA" id="ARBA00022692"/>
    </source>
</evidence>
<dbReference type="Gene3D" id="2.10.250.10">
    <property type="entry name" value="Calreticulin/calnexin, P domain"/>
    <property type="match status" value="1"/>
</dbReference>
<dbReference type="InterPro" id="IPR018124">
    <property type="entry name" value="Calret/calnex_CS"/>
</dbReference>
<feature type="compositionally biased region" description="Basic and acidic residues" evidence="26">
    <location>
        <begin position="275"/>
        <end position="320"/>
    </location>
</feature>
<keyword evidence="17 25" id="KW-0472">Membrane</keyword>
<keyword evidence="21" id="KW-0449">Lipoprotein</keyword>
<dbReference type="GO" id="GO:0005789">
    <property type="term" value="C:endoplasmic reticulum membrane"/>
    <property type="evidence" value="ECO:0007669"/>
    <property type="project" value="UniProtKB-SubCell"/>
</dbReference>
<evidence type="ECO:0000313" key="28">
    <source>
        <dbReference type="Proteomes" id="UP000710432"/>
    </source>
</evidence>
<keyword evidence="6 25" id="KW-0812">Transmembrane</keyword>
<feature type="chain" id="PRO_5035338808" description="Calnexin" evidence="25">
    <location>
        <begin position="21"/>
        <end position="616"/>
    </location>
</feature>
<keyword evidence="18" id="KW-0564">Palmitate</keyword>
<feature type="region of interest" description="Disordered" evidence="26">
    <location>
        <begin position="440"/>
        <end position="509"/>
    </location>
</feature>
<dbReference type="GO" id="GO:0031966">
    <property type="term" value="C:mitochondrial membrane"/>
    <property type="evidence" value="ECO:0007669"/>
    <property type="project" value="UniProtKB-SubCell"/>
</dbReference>
<keyword evidence="10" id="KW-0677">Repeat</keyword>
<evidence type="ECO:0000256" key="7">
    <source>
        <dbReference type="ARBA" id="ARBA00022723"/>
    </source>
</evidence>
<dbReference type="InterPro" id="IPR001580">
    <property type="entry name" value="Calret/calnex"/>
</dbReference>
<evidence type="ECO:0000256" key="9">
    <source>
        <dbReference type="ARBA" id="ARBA00022734"/>
    </source>
</evidence>
<organism evidence="27 28">
    <name type="scientific">Microtus ochrogaster</name>
    <name type="common">Prairie vole</name>
    <dbReference type="NCBI Taxonomy" id="79684"/>
    <lineage>
        <taxon>Eukaryota</taxon>
        <taxon>Metazoa</taxon>
        <taxon>Chordata</taxon>
        <taxon>Craniata</taxon>
        <taxon>Vertebrata</taxon>
        <taxon>Euteleostomi</taxon>
        <taxon>Mammalia</taxon>
        <taxon>Eutheria</taxon>
        <taxon>Euarchontoglires</taxon>
        <taxon>Glires</taxon>
        <taxon>Rodentia</taxon>
        <taxon>Myomorpha</taxon>
        <taxon>Muroidea</taxon>
        <taxon>Cricetidae</taxon>
        <taxon>Arvicolinae</taxon>
        <taxon>Microtus</taxon>
    </lineage>
</organism>